<accession>A0A1S3NW15</accession>
<feature type="compositionally biased region" description="Polar residues" evidence="5">
    <location>
        <begin position="7"/>
        <end position="19"/>
    </location>
</feature>
<dbReference type="KEGG" id="sasa:106581709"/>
<evidence type="ECO:0000313" key="8">
    <source>
        <dbReference type="RefSeq" id="XP_014019440.2"/>
    </source>
</evidence>
<keyword evidence="1 4" id="KW-0479">Metal-binding</keyword>
<dbReference type="PROSITE" id="PS00478">
    <property type="entry name" value="LIM_DOMAIN_1"/>
    <property type="match status" value="1"/>
</dbReference>
<dbReference type="CDD" id="cd09442">
    <property type="entry name" value="LIM_Eplin_like"/>
    <property type="match status" value="1"/>
</dbReference>
<dbReference type="GO" id="GO:0005925">
    <property type="term" value="C:focal adhesion"/>
    <property type="evidence" value="ECO:0007669"/>
    <property type="project" value="TreeGrafter"/>
</dbReference>
<evidence type="ECO:0000256" key="2">
    <source>
        <dbReference type="ARBA" id="ARBA00022833"/>
    </source>
</evidence>
<keyword evidence="7" id="KW-1185">Reference proteome</keyword>
<dbReference type="PROSITE" id="PS50023">
    <property type="entry name" value="LIM_DOMAIN_2"/>
    <property type="match status" value="1"/>
</dbReference>
<evidence type="ECO:0000256" key="5">
    <source>
        <dbReference type="SAM" id="MobiDB-lite"/>
    </source>
</evidence>
<dbReference type="Gene3D" id="2.10.110.10">
    <property type="entry name" value="Cysteine Rich Protein"/>
    <property type="match status" value="1"/>
</dbReference>
<dbReference type="GO" id="GO:0007015">
    <property type="term" value="P:actin filament organization"/>
    <property type="evidence" value="ECO:0007669"/>
    <property type="project" value="TreeGrafter"/>
</dbReference>
<dbReference type="InterPro" id="IPR001781">
    <property type="entry name" value="Znf_LIM"/>
</dbReference>
<dbReference type="PANTHER" id="PTHR24206">
    <property type="entry name" value="OS06G0237300 PROTEIN"/>
    <property type="match status" value="1"/>
</dbReference>
<dbReference type="GO" id="GO:0001725">
    <property type="term" value="C:stress fiber"/>
    <property type="evidence" value="ECO:0007669"/>
    <property type="project" value="TreeGrafter"/>
</dbReference>
<feature type="region of interest" description="Disordered" evidence="5">
    <location>
        <begin position="1"/>
        <end position="20"/>
    </location>
</feature>
<proteinExistence type="predicted"/>
<evidence type="ECO:0000313" key="7">
    <source>
        <dbReference type="Proteomes" id="UP001652741"/>
    </source>
</evidence>
<dbReference type="GO" id="GO:0051015">
    <property type="term" value="F:actin filament binding"/>
    <property type="evidence" value="ECO:0007669"/>
    <property type="project" value="TreeGrafter"/>
</dbReference>
<reference evidence="8" key="1">
    <citation type="submission" date="2025-08" db="UniProtKB">
        <authorList>
            <consortium name="RefSeq"/>
        </authorList>
    </citation>
    <scope>IDENTIFICATION</scope>
</reference>
<evidence type="ECO:0000256" key="1">
    <source>
        <dbReference type="ARBA" id="ARBA00022723"/>
    </source>
</evidence>
<feature type="region of interest" description="Disordered" evidence="5">
    <location>
        <begin position="286"/>
        <end position="328"/>
    </location>
</feature>
<dbReference type="Pfam" id="PF00412">
    <property type="entry name" value="LIM"/>
    <property type="match status" value="1"/>
</dbReference>
<name>A0A1S3NW15_SALSA</name>
<dbReference type="Proteomes" id="UP001652741">
    <property type="component" value="Chromosome ssa21"/>
</dbReference>
<dbReference type="GeneID" id="106581709"/>
<keyword evidence="3 4" id="KW-0440">LIM domain</keyword>
<dbReference type="SMART" id="SM00132">
    <property type="entry name" value="LIM"/>
    <property type="match status" value="1"/>
</dbReference>
<feature type="compositionally biased region" description="Polar residues" evidence="5">
    <location>
        <begin position="307"/>
        <end position="317"/>
    </location>
</feature>
<dbReference type="RefSeq" id="XP_014019440.2">
    <property type="nucleotide sequence ID" value="XM_014163965.2"/>
</dbReference>
<keyword evidence="2 4" id="KW-0862">Zinc</keyword>
<dbReference type="AlphaFoldDB" id="A0A1S3NW15"/>
<dbReference type="SUPFAM" id="SSF57716">
    <property type="entry name" value="Glucocorticoid receptor-like (DNA-binding domain)"/>
    <property type="match status" value="2"/>
</dbReference>
<evidence type="ECO:0000256" key="3">
    <source>
        <dbReference type="ARBA" id="ARBA00023038"/>
    </source>
</evidence>
<sequence>MAMYQQAAVSKQQDNTFSSGVMEESEVCSVPGGLASVRAQFENQETATSHNVSQFHFHRRAVQEVQLNSEVTMRSSSREVIPASQQAIFHQDEQVTHEVNNFTSVYDNNHNDEREEEGPRLTTKELRDHFERTIEEAAPSKPMKTRVPKSELCTVCRRRVYPMEALIADRKKFHKSCFFCEHCRNKLSLGNYVSLHGHLYCLPHYKQLFKSKGNYDNRFGQTLHNEKNVNESGRLITSSEQLDWRYSQSSIGTTEKDTLENEFMKSIDENRLNCNKISVVWPPQAHSPQKAFKVEEDKKLTKPQWPPQDNSPKSPKQQHIKAISRSSL</sequence>
<dbReference type="GO" id="GO:0046872">
    <property type="term" value="F:metal ion binding"/>
    <property type="evidence" value="ECO:0007669"/>
    <property type="project" value="UniProtKB-KW"/>
</dbReference>
<evidence type="ECO:0000259" key="6">
    <source>
        <dbReference type="PROSITE" id="PS50023"/>
    </source>
</evidence>
<feature type="domain" description="LIM zinc-binding" evidence="6">
    <location>
        <begin position="151"/>
        <end position="211"/>
    </location>
</feature>
<gene>
    <name evidence="8" type="primary">xirp2b</name>
</gene>
<protein>
    <submittedName>
        <fullName evidence="8">Xin actin-binding repeat-containing protein 2 isoform X2</fullName>
    </submittedName>
</protein>
<organism evidence="7 8">
    <name type="scientific">Salmo salar</name>
    <name type="common">Atlantic salmon</name>
    <dbReference type="NCBI Taxonomy" id="8030"/>
    <lineage>
        <taxon>Eukaryota</taxon>
        <taxon>Metazoa</taxon>
        <taxon>Chordata</taxon>
        <taxon>Craniata</taxon>
        <taxon>Vertebrata</taxon>
        <taxon>Euteleostomi</taxon>
        <taxon>Actinopterygii</taxon>
        <taxon>Neopterygii</taxon>
        <taxon>Teleostei</taxon>
        <taxon>Protacanthopterygii</taxon>
        <taxon>Salmoniformes</taxon>
        <taxon>Salmonidae</taxon>
        <taxon>Salmoninae</taxon>
        <taxon>Salmo</taxon>
    </lineage>
</organism>
<evidence type="ECO:0000256" key="4">
    <source>
        <dbReference type="PROSITE-ProRule" id="PRU00125"/>
    </source>
</evidence>